<name>X0UTY0_9ZZZZ</name>
<evidence type="ECO:0000256" key="4">
    <source>
        <dbReference type="ARBA" id="ARBA00023004"/>
    </source>
</evidence>
<dbReference type="Pfam" id="PF02310">
    <property type="entry name" value="B12-binding"/>
    <property type="match status" value="1"/>
</dbReference>
<dbReference type="InterPro" id="IPR007197">
    <property type="entry name" value="rSAM"/>
</dbReference>
<dbReference type="Gene3D" id="3.80.30.20">
    <property type="entry name" value="tm_1862 like domain"/>
    <property type="match status" value="1"/>
</dbReference>
<feature type="non-terminal residue" evidence="8">
    <location>
        <position position="266"/>
    </location>
</feature>
<evidence type="ECO:0000256" key="2">
    <source>
        <dbReference type="ARBA" id="ARBA00022691"/>
    </source>
</evidence>
<proteinExistence type="predicted"/>
<dbReference type="GO" id="GO:0031419">
    <property type="term" value="F:cobalamin binding"/>
    <property type="evidence" value="ECO:0007669"/>
    <property type="project" value="InterPro"/>
</dbReference>
<dbReference type="InterPro" id="IPR051198">
    <property type="entry name" value="BchE-like"/>
</dbReference>
<keyword evidence="2" id="KW-0949">S-adenosyl-L-methionine</keyword>
<reference evidence="8" key="1">
    <citation type="journal article" date="2014" name="Front. Microbiol.">
        <title>High frequency of phylogenetically diverse reductive dehalogenase-homologous genes in deep subseafloor sedimentary metagenomes.</title>
        <authorList>
            <person name="Kawai M."/>
            <person name="Futagami T."/>
            <person name="Toyoda A."/>
            <person name="Takaki Y."/>
            <person name="Nishi S."/>
            <person name="Hori S."/>
            <person name="Arai W."/>
            <person name="Tsubouchi T."/>
            <person name="Morono Y."/>
            <person name="Uchiyama I."/>
            <person name="Ito T."/>
            <person name="Fujiyama A."/>
            <person name="Inagaki F."/>
            <person name="Takami H."/>
        </authorList>
    </citation>
    <scope>NUCLEOTIDE SEQUENCE</scope>
    <source>
        <strain evidence="8">Expedition CK06-06</strain>
    </source>
</reference>
<dbReference type="InterPro" id="IPR006158">
    <property type="entry name" value="Cobalamin-bd"/>
</dbReference>
<organism evidence="8">
    <name type="scientific">marine sediment metagenome</name>
    <dbReference type="NCBI Taxonomy" id="412755"/>
    <lineage>
        <taxon>unclassified sequences</taxon>
        <taxon>metagenomes</taxon>
        <taxon>ecological metagenomes</taxon>
    </lineage>
</organism>
<dbReference type="PANTHER" id="PTHR43409:SF7">
    <property type="entry name" value="BLL1977 PROTEIN"/>
    <property type="match status" value="1"/>
</dbReference>
<evidence type="ECO:0000256" key="3">
    <source>
        <dbReference type="ARBA" id="ARBA00022723"/>
    </source>
</evidence>
<dbReference type="PROSITE" id="PS51332">
    <property type="entry name" value="B12_BINDING"/>
    <property type="match status" value="1"/>
</dbReference>
<keyword evidence="4" id="KW-0408">Iron</keyword>
<evidence type="ECO:0000313" key="8">
    <source>
        <dbReference type="EMBL" id="GAG03753.1"/>
    </source>
</evidence>
<evidence type="ECO:0000256" key="5">
    <source>
        <dbReference type="ARBA" id="ARBA00023014"/>
    </source>
</evidence>
<dbReference type="GO" id="GO:0051536">
    <property type="term" value="F:iron-sulfur cluster binding"/>
    <property type="evidence" value="ECO:0007669"/>
    <property type="project" value="UniProtKB-KW"/>
</dbReference>
<keyword evidence="5" id="KW-0411">Iron-sulfur</keyword>
<feature type="domain" description="Radical SAM core" evidence="7">
    <location>
        <begin position="164"/>
        <end position="266"/>
    </location>
</feature>
<dbReference type="AlphaFoldDB" id="X0UTY0"/>
<feature type="domain" description="B12-binding" evidence="6">
    <location>
        <begin position="1"/>
        <end position="112"/>
    </location>
</feature>
<protein>
    <submittedName>
        <fullName evidence="8">Uncharacterized protein</fullName>
    </submittedName>
</protein>
<evidence type="ECO:0000259" key="7">
    <source>
        <dbReference type="PROSITE" id="PS51918"/>
    </source>
</evidence>
<dbReference type="InterPro" id="IPR023404">
    <property type="entry name" value="rSAM_horseshoe"/>
</dbReference>
<dbReference type="SUPFAM" id="SSF102114">
    <property type="entry name" value="Radical SAM enzymes"/>
    <property type="match status" value="1"/>
</dbReference>
<dbReference type="SFLD" id="SFLDG01082">
    <property type="entry name" value="B12-binding_domain_containing"/>
    <property type="match status" value="1"/>
</dbReference>
<dbReference type="EMBL" id="BARS01026717">
    <property type="protein sequence ID" value="GAG03753.1"/>
    <property type="molecule type" value="Genomic_DNA"/>
</dbReference>
<dbReference type="InterPro" id="IPR058240">
    <property type="entry name" value="rSAM_sf"/>
</dbReference>
<dbReference type="PANTHER" id="PTHR43409">
    <property type="entry name" value="ANAEROBIC MAGNESIUM-PROTOPORPHYRIN IX MONOMETHYL ESTER CYCLASE-RELATED"/>
    <property type="match status" value="1"/>
</dbReference>
<evidence type="ECO:0000256" key="1">
    <source>
        <dbReference type="ARBA" id="ARBA00001966"/>
    </source>
</evidence>
<accession>X0UTY0</accession>
<gene>
    <name evidence="8" type="ORF">S01H1_42073</name>
</gene>
<feature type="non-terminal residue" evidence="8">
    <location>
        <position position="1"/>
    </location>
</feature>
<dbReference type="CDD" id="cd02068">
    <property type="entry name" value="radical_SAM_B12_BD"/>
    <property type="match status" value="1"/>
</dbReference>
<dbReference type="Pfam" id="PF04055">
    <property type="entry name" value="Radical_SAM"/>
    <property type="match status" value="1"/>
</dbReference>
<evidence type="ECO:0000259" key="6">
    <source>
        <dbReference type="PROSITE" id="PS51332"/>
    </source>
</evidence>
<keyword evidence="3" id="KW-0479">Metal-binding</keyword>
<dbReference type="GO" id="GO:0003824">
    <property type="term" value="F:catalytic activity"/>
    <property type="evidence" value="ECO:0007669"/>
    <property type="project" value="InterPro"/>
</dbReference>
<comment type="cofactor">
    <cofactor evidence="1">
        <name>[4Fe-4S] cluster</name>
        <dbReference type="ChEBI" id="CHEBI:49883"/>
    </cofactor>
</comment>
<comment type="caution">
    <text evidence="8">The sequence shown here is derived from an EMBL/GenBank/DDBJ whole genome shotgun (WGS) entry which is preliminary data.</text>
</comment>
<dbReference type="GO" id="GO:0046872">
    <property type="term" value="F:metal ion binding"/>
    <property type="evidence" value="ECO:0007669"/>
    <property type="project" value="UniProtKB-KW"/>
</dbReference>
<dbReference type="Gene3D" id="3.40.50.280">
    <property type="entry name" value="Cobalamin-binding domain"/>
    <property type="match status" value="1"/>
</dbReference>
<sequence length="266" mass="30169">SYLHSKGYNVSIIDANNFRRSKDFFDRIKTELDDALCAGLSVMSAQIPDALEIAKSIRAFNASLPLIWGGIHPTLYPGQTAQDSLVDFVVKGEGEITTLELVEAIEGRRDFRQVKGIAFLPNSGHEVVVNPDRELMDIEALPPIEWNLLENVRNNGMAGIVGSTIYEGGIPVQTSRGCPHHCAFCINTVLRSKYRYRQPASVLDDIKELVDSGVNRIYFMDENFFVNRRRLTEILDGIEKHQLVFKWFANVRVDYFREDYITRGLL</sequence>
<dbReference type="PROSITE" id="PS51918">
    <property type="entry name" value="RADICAL_SAM"/>
    <property type="match status" value="1"/>
</dbReference>
<dbReference type="SFLD" id="SFLDS00029">
    <property type="entry name" value="Radical_SAM"/>
    <property type="match status" value="1"/>
</dbReference>